<feature type="transmembrane region" description="Helical" evidence="6">
    <location>
        <begin position="71"/>
        <end position="89"/>
    </location>
</feature>
<keyword evidence="5 6" id="KW-0472">Membrane</keyword>
<feature type="transmembrane region" description="Helical" evidence="6">
    <location>
        <begin position="149"/>
        <end position="170"/>
    </location>
</feature>
<evidence type="ECO:0000256" key="6">
    <source>
        <dbReference type="SAM" id="Phobius"/>
    </source>
</evidence>
<feature type="transmembrane region" description="Helical" evidence="6">
    <location>
        <begin position="109"/>
        <end position="129"/>
    </location>
</feature>
<evidence type="ECO:0000256" key="2">
    <source>
        <dbReference type="ARBA" id="ARBA00008333"/>
    </source>
</evidence>
<dbReference type="Proteomes" id="UP001225646">
    <property type="component" value="Unassembled WGS sequence"/>
</dbReference>
<dbReference type="PANTHER" id="PTHR31632:SF2">
    <property type="entry name" value="PLASMA MEMBRANE IRON PERMEASE"/>
    <property type="match status" value="1"/>
</dbReference>
<evidence type="ECO:0000256" key="3">
    <source>
        <dbReference type="ARBA" id="ARBA00022692"/>
    </source>
</evidence>
<accession>A0ABT9VJI9</accession>
<sequence length="311" mass="34601">MDFQAFLITFREALEAILIVGLIISYLTRLNANKYNKWVYLGVFLAIVSSFIVALIFQVVLTGFSSFGAEVYLKVGIMFASVLLLTHMVHWMKKQSKDINSDLQKKIQAVVTAGSASAMIIHSYLVVVREGVETVFYFAAISGGDITKVFTSYGALSGLLMALLIGYLFFTGTMKISLKAFFNVTGVLIMFIAAGLLVQGIGILQDLGKMGSIITTPEGKPAPLYNIIEFMPEHYVDEVHYERDTGKEVMISGQIGLFMAAMFGYSHNPSFEQVAAYWLYFIGVFLWVKFLGKRSKPIQTNKEMEIKSMNA</sequence>
<dbReference type="InterPro" id="IPR004923">
    <property type="entry name" value="FTR1/Fip1/EfeU"/>
</dbReference>
<feature type="transmembrane region" description="Helical" evidence="6">
    <location>
        <begin position="275"/>
        <end position="292"/>
    </location>
</feature>
<dbReference type="PANTHER" id="PTHR31632">
    <property type="entry name" value="IRON TRANSPORTER FTH1"/>
    <property type="match status" value="1"/>
</dbReference>
<protein>
    <submittedName>
        <fullName evidence="7">High-affinity iron transporter</fullName>
    </submittedName>
</protein>
<comment type="caution">
    <text evidence="7">The sequence shown here is derived from an EMBL/GenBank/DDBJ whole genome shotgun (WGS) entry which is preliminary data.</text>
</comment>
<organism evidence="7 8">
    <name type="scientific">Aeribacillus alveayuensis</name>
    <dbReference type="NCBI Taxonomy" id="279215"/>
    <lineage>
        <taxon>Bacteria</taxon>
        <taxon>Bacillati</taxon>
        <taxon>Bacillota</taxon>
        <taxon>Bacilli</taxon>
        <taxon>Bacillales</taxon>
        <taxon>Bacillaceae</taxon>
        <taxon>Aeribacillus</taxon>
    </lineage>
</organism>
<keyword evidence="4 6" id="KW-1133">Transmembrane helix</keyword>
<dbReference type="EMBL" id="JAUSTR010000001">
    <property type="protein sequence ID" value="MDQ0161140.1"/>
    <property type="molecule type" value="Genomic_DNA"/>
</dbReference>
<evidence type="ECO:0000256" key="5">
    <source>
        <dbReference type="ARBA" id="ARBA00023136"/>
    </source>
</evidence>
<feature type="transmembrane region" description="Helical" evidence="6">
    <location>
        <begin position="182"/>
        <end position="204"/>
    </location>
</feature>
<comment type="similarity">
    <text evidence="2">Belongs to the oxidase-dependent Fe transporter (OFeT) (TC 9.A.10.1) family.</text>
</comment>
<name>A0ABT9VJI9_9BACI</name>
<feature type="transmembrane region" description="Helical" evidence="6">
    <location>
        <begin position="6"/>
        <end position="27"/>
    </location>
</feature>
<feature type="transmembrane region" description="Helical" evidence="6">
    <location>
        <begin position="39"/>
        <end position="59"/>
    </location>
</feature>
<keyword evidence="3 6" id="KW-0812">Transmembrane</keyword>
<dbReference type="Pfam" id="PF03239">
    <property type="entry name" value="FTR1"/>
    <property type="match status" value="1"/>
</dbReference>
<evidence type="ECO:0000256" key="4">
    <source>
        <dbReference type="ARBA" id="ARBA00022989"/>
    </source>
</evidence>
<keyword evidence="8" id="KW-1185">Reference proteome</keyword>
<proteinExistence type="inferred from homology"/>
<evidence type="ECO:0000256" key="1">
    <source>
        <dbReference type="ARBA" id="ARBA00004141"/>
    </source>
</evidence>
<gene>
    <name evidence="7" type="ORF">J2S06_000210</name>
</gene>
<comment type="subcellular location">
    <subcellularLocation>
        <location evidence="1">Membrane</location>
        <topology evidence="1">Multi-pass membrane protein</topology>
    </subcellularLocation>
</comment>
<dbReference type="RefSeq" id="WP_044893052.1">
    <property type="nucleotide sequence ID" value="NZ_JAUSTR010000001.1"/>
</dbReference>
<evidence type="ECO:0000313" key="8">
    <source>
        <dbReference type="Proteomes" id="UP001225646"/>
    </source>
</evidence>
<evidence type="ECO:0000313" key="7">
    <source>
        <dbReference type="EMBL" id="MDQ0161140.1"/>
    </source>
</evidence>
<reference evidence="7 8" key="1">
    <citation type="submission" date="2023-07" db="EMBL/GenBank/DDBJ databases">
        <title>Genomic Encyclopedia of Type Strains, Phase IV (KMG-IV): sequencing the most valuable type-strain genomes for metagenomic binning, comparative biology and taxonomic classification.</title>
        <authorList>
            <person name="Goeker M."/>
        </authorList>
    </citation>
    <scope>NUCLEOTIDE SEQUENCE [LARGE SCALE GENOMIC DNA]</scope>
    <source>
        <strain evidence="7 8">DSM 19092</strain>
    </source>
</reference>